<dbReference type="STRING" id="314265.R2601_16460"/>
<comment type="caution">
    <text evidence="2">The sequence shown here is derived from an EMBL/GenBank/DDBJ whole genome shotgun (WGS) entry which is preliminary data.</text>
</comment>
<dbReference type="EMBL" id="AATQ01000012">
    <property type="protein sequence ID" value="EAU46731.1"/>
    <property type="molecule type" value="Genomic_DNA"/>
</dbReference>
<dbReference type="Proteomes" id="UP000006230">
    <property type="component" value="Unassembled WGS sequence"/>
</dbReference>
<proteinExistence type="predicted"/>
<dbReference type="GO" id="GO:0005886">
    <property type="term" value="C:plasma membrane"/>
    <property type="evidence" value="ECO:0007669"/>
    <property type="project" value="TreeGrafter"/>
</dbReference>
<feature type="transmembrane region" description="Helical" evidence="1">
    <location>
        <begin position="135"/>
        <end position="154"/>
    </location>
</feature>
<name>Q0FR56_SALBH</name>
<dbReference type="AlphaFoldDB" id="Q0FR56"/>
<evidence type="ECO:0008006" key="4">
    <source>
        <dbReference type="Google" id="ProtNLM"/>
    </source>
</evidence>
<keyword evidence="3" id="KW-1185">Reference proteome</keyword>
<dbReference type="OrthoDB" id="9815400at2"/>
<reference evidence="2 3" key="1">
    <citation type="journal article" date="2010" name="J. Bacteriol.">
        <title>Genome sequences of Pelagibaca bermudensis HTCC2601T and Maritimibacter alkaliphilus HTCC2654T, the type strains of two marine Roseobacter genera.</title>
        <authorList>
            <person name="Thrash J.C."/>
            <person name="Cho J.C."/>
            <person name="Ferriera S."/>
            <person name="Johnson J."/>
            <person name="Vergin K.L."/>
            <person name="Giovannoni S.J."/>
        </authorList>
    </citation>
    <scope>NUCLEOTIDE SEQUENCE [LARGE SCALE GENOMIC DNA]</scope>
    <source>
        <strain evidence="3">DSM 26914 / JCM 13377 / KCTC 12554 / HTCC2601</strain>
    </source>
</reference>
<gene>
    <name evidence="2" type="ORF">R2601_16460</name>
</gene>
<dbReference type="PANTHER" id="PTHR34989:SF1">
    <property type="entry name" value="PROTEIN HDED"/>
    <property type="match status" value="1"/>
</dbReference>
<feature type="transmembrane region" description="Helical" evidence="1">
    <location>
        <begin position="78"/>
        <end position="96"/>
    </location>
</feature>
<dbReference type="InterPro" id="IPR052712">
    <property type="entry name" value="Acid_resist_chaperone_HdeD"/>
</dbReference>
<feature type="transmembrane region" description="Helical" evidence="1">
    <location>
        <begin position="160"/>
        <end position="182"/>
    </location>
</feature>
<dbReference type="PANTHER" id="PTHR34989">
    <property type="entry name" value="PROTEIN HDED"/>
    <property type="match status" value="1"/>
</dbReference>
<feature type="transmembrane region" description="Helical" evidence="1">
    <location>
        <begin position="45"/>
        <end position="66"/>
    </location>
</feature>
<keyword evidence="1" id="KW-0812">Transmembrane</keyword>
<dbReference type="InterPro" id="IPR005325">
    <property type="entry name" value="DUF308_memb"/>
</dbReference>
<dbReference type="HOGENOM" id="CLU_091585_2_2_5"/>
<sequence length="185" mass="19404">MSDPMPQRETRPRRPLGPDWRWLLVLGALLIVGGIVAFLNPFAASLTAVAIAGSILLLGGVLQLWIAFQDDGPGSARLVSGLLGFIVLAFGVALLANPLAGIVSLTLIIAGFFIAVGLLRVLLAFHLRERRGWGWLALAGAISVALGLWIIFAIPEAGGGILGIFLGIELLTSGIGVAALAWRLR</sequence>
<accession>Q0FR56</accession>
<protein>
    <recommendedName>
        <fullName evidence="4">HdeD protein</fullName>
    </recommendedName>
</protein>
<feature type="transmembrane region" description="Helical" evidence="1">
    <location>
        <begin position="20"/>
        <end position="39"/>
    </location>
</feature>
<dbReference type="RefSeq" id="WP_007796666.1">
    <property type="nucleotide sequence ID" value="NZ_DS022276.1"/>
</dbReference>
<evidence type="ECO:0000313" key="3">
    <source>
        <dbReference type="Proteomes" id="UP000006230"/>
    </source>
</evidence>
<keyword evidence="1" id="KW-0472">Membrane</keyword>
<keyword evidence="1" id="KW-1133">Transmembrane helix</keyword>
<evidence type="ECO:0000313" key="2">
    <source>
        <dbReference type="EMBL" id="EAU46731.1"/>
    </source>
</evidence>
<evidence type="ECO:0000256" key="1">
    <source>
        <dbReference type="SAM" id="Phobius"/>
    </source>
</evidence>
<dbReference type="eggNOG" id="COG3247">
    <property type="taxonomic scope" value="Bacteria"/>
</dbReference>
<feature type="transmembrane region" description="Helical" evidence="1">
    <location>
        <begin position="102"/>
        <end position="123"/>
    </location>
</feature>
<dbReference type="Pfam" id="PF03729">
    <property type="entry name" value="DUF308"/>
    <property type="match status" value="1"/>
</dbReference>
<organism evidence="2 3">
    <name type="scientific">Salipiger bermudensis (strain DSM 26914 / JCM 13377 / KCTC 12554 / HTCC2601)</name>
    <name type="common">Pelagibaca bermudensis</name>
    <dbReference type="NCBI Taxonomy" id="314265"/>
    <lineage>
        <taxon>Bacteria</taxon>
        <taxon>Pseudomonadati</taxon>
        <taxon>Pseudomonadota</taxon>
        <taxon>Alphaproteobacteria</taxon>
        <taxon>Rhodobacterales</taxon>
        <taxon>Roseobacteraceae</taxon>
        <taxon>Salipiger</taxon>
    </lineage>
</organism>